<evidence type="ECO:0000313" key="3">
    <source>
        <dbReference type="EMBL" id="NJP45756.1"/>
    </source>
</evidence>
<proteinExistence type="predicted"/>
<evidence type="ECO:0008006" key="5">
    <source>
        <dbReference type="Google" id="ProtNLM"/>
    </source>
</evidence>
<keyword evidence="2" id="KW-1133">Transmembrane helix</keyword>
<sequence length="64" mass="7032">MATTEGTQHEVRPATPVTPVVVPTTNGSEKRKQRGVVLRVLVYVVVAHLLAAYLYFLFTIAGKH</sequence>
<comment type="caution">
    <text evidence="3">The sequence shown here is derived from an EMBL/GenBank/DDBJ whole genome shotgun (WGS) entry which is preliminary data.</text>
</comment>
<dbReference type="Proteomes" id="UP000734511">
    <property type="component" value="Unassembled WGS sequence"/>
</dbReference>
<evidence type="ECO:0000256" key="2">
    <source>
        <dbReference type="SAM" id="Phobius"/>
    </source>
</evidence>
<feature type="region of interest" description="Disordered" evidence="1">
    <location>
        <begin position="1"/>
        <end position="31"/>
    </location>
</feature>
<keyword evidence="2" id="KW-0812">Transmembrane</keyword>
<keyword evidence="2" id="KW-0472">Membrane</keyword>
<dbReference type="Pfam" id="PF19621">
    <property type="entry name" value="DUF6126"/>
    <property type="match status" value="1"/>
</dbReference>
<name>A0ABX0ZR76_9ACTN</name>
<feature type="compositionally biased region" description="Low complexity" evidence="1">
    <location>
        <begin position="13"/>
        <end position="25"/>
    </location>
</feature>
<dbReference type="RefSeq" id="WP_167984591.1">
    <property type="nucleotide sequence ID" value="NZ_JAATEJ010000017.1"/>
</dbReference>
<evidence type="ECO:0000313" key="4">
    <source>
        <dbReference type="Proteomes" id="UP000734511"/>
    </source>
</evidence>
<evidence type="ECO:0000256" key="1">
    <source>
        <dbReference type="SAM" id="MobiDB-lite"/>
    </source>
</evidence>
<keyword evidence="4" id="KW-1185">Reference proteome</keyword>
<feature type="transmembrane region" description="Helical" evidence="2">
    <location>
        <begin position="40"/>
        <end position="61"/>
    </location>
</feature>
<dbReference type="EMBL" id="JAATEJ010000017">
    <property type="protein sequence ID" value="NJP45756.1"/>
    <property type="molecule type" value="Genomic_DNA"/>
</dbReference>
<dbReference type="InterPro" id="IPR046129">
    <property type="entry name" value="DUF6126"/>
</dbReference>
<reference evidence="3 4" key="1">
    <citation type="submission" date="2020-03" db="EMBL/GenBank/DDBJ databases">
        <title>WGS of actinomycetes isolated from Thailand.</title>
        <authorList>
            <person name="Thawai C."/>
        </authorList>
    </citation>
    <scope>NUCLEOTIDE SEQUENCE [LARGE SCALE GENOMIC DNA]</scope>
    <source>
        <strain evidence="3 4">PRB2-1</strain>
    </source>
</reference>
<accession>A0ABX0ZR76</accession>
<gene>
    <name evidence="3" type="ORF">HCN08_20450</name>
</gene>
<organism evidence="3 4">
    <name type="scientific">Actinacidiphila epipremni</name>
    <dbReference type="NCBI Taxonomy" id="2053013"/>
    <lineage>
        <taxon>Bacteria</taxon>
        <taxon>Bacillati</taxon>
        <taxon>Actinomycetota</taxon>
        <taxon>Actinomycetes</taxon>
        <taxon>Kitasatosporales</taxon>
        <taxon>Streptomycetaceae</taxon>
        <taxon>Actinacidiphila</taxon>
    </lineage>
</organism>
<protein>
    <recommendedName>
        <fullName evidence="5">Small hydrophobic protein</fullName>
    </recommendedName>
</protein>